<proteinExistence type="inferred from homology"/>
<evidence type="ECO:0000256" key="6">
    <source>
        <dbReference type="ARBA" id="ARBA00023288"/>
    </source>
</evidence>
<evidence type="ECO:0000256" key="5">
    <source>
        <dbReference type="ARBA" id="ARBA00023139"/>
    </source>
</evidence>
<evidence type="ECO:0000313" key="9">
    <source>
        <dbReference type="Proteomes" id="UP000564885"/>
    </source>
</evidence>
<dbReference type="AlphaFoldDB" id="A0A849IAZ1"/>
<comment type="similarity">
    <text evidence="2">Belongs to the NlpA lipoprotein family.</text>
</comment>
<feature type="chain" id="PRO_5032384351" evidence="7">
    <location>
        <begin position="21"/>
        <end position="266"/>
    </location>
</feature>
<dbReference type="EMBL" id="JABEPP010000003">
    <property type="protein sequence ID" value="NNM73157.1"/>
    <property type="molecule type" value="Genomic_DNA"/>
</dbReference>
<dbReference type="PANTHER" id="PTHR30429:SF1">
    <property type="entry name" value="D-METHIONINE-BINDING LIPOPROTEIN METQ-RELATED"/>
    <property type="match status" value="1"/>
</dbReference>
<comment type="subcellular location">
    <subcellularLocation>
        <location evidence="1">Membrane</location>
        <topology evidence="1">Lipid-anchor</topology>
    </subcellularLocation>
</comment>
<name>A0A849IAZ1_9HYPH</name>
<evidence type="ECO:0000313" key="8">
    <source>
        <dbReference type="EMBL" id="NNM73157.1"/>
    </source>
</evidence>
<evidence type="ECO:0000256" key="3">
    <source>
        <dbReference type="ARBA" id="ARBA00022729"/>
    </source>
</evidence>
<protein>
    <submittedName>
        <fullName evidence="8">MetQ/NlpA family ABC transporter substrate-binding protein</fullName>
    </submittedName>
</protein>
<accession>A0A849IAZ1</accession>
<dbReference type="RefSeq" id="WP_171218647.1">
    <property type="nucleotide sequence ID" value="NZ_JABEPP010000003.1"/>
</dbReference>
<keyword evidence="3 7" id="KW-0732">Signal</keyword>
<evidence type="ECO:0000256" key="7">
    <source>
        <dbReference type="SAM" id="SignalP"/>
    </source>
</evidence>
<dbReference type="Proteomes" id="UP000564885">
    <property type="component" value="Unassembled WGS sequence"/>
</dbReference>
<gene>
    <name evidence="8" type="ORF">HJG44_12280</name>
</gene>
<feature type="signal peptide" evidence="7">
    <location>
        <begin position="1"/>
        <end position="20"/>
    </location>
</feature>
<keyword evidence="5" id="KW-0564">Palmitate</keyword>
<comment type="caution">
    <text evidence="8">The sequence shown here is derived from an EMBL/GenBank/DDBJ whole genome shotgun (WGS) entry which is preliminary data.</text>
</comment>
<evidence type="ECO:0000256" key="1">
    <source>
        <dbReference type="ARBA" id="ARBA00004635"/>
    </source>
</evidence>
<evidence type="ECO:0000256" key="4">
    <source>
        <dbReference type="ARBA" id="ARBA00023136"/>
    </source>
</evidence>
<keyword evidence="6" id="KW-0449">Lipoprotein</keyword>
<sequence>MVTSSWTRRLVMAATLAATAAAASSAAAERRLRIGLNPGPTVEFVKRAAALAEKDGLRIETVEFTDWVTPNLALAAGDIDLNFFQNVAYLNTQIEQRRLDLVPVAGALIVPTGLHSRKIKSIAELPDGATVAVANDPLNSARGLLLLQKAGLIRLKDGVGIKATRFDIIENPKKLTIVELEGTQLAVSLSDVHLASISPYVAIPAGIDPAAALLQEDFDNALLQLSFVARRDRAADKDIGLFLKSFLSAEVKSYIADKYPHFKTAW</sequence>
<reference evidence="8 9" key="1">
    <citation type="submission" date="2020-04" db="EMBL/GenBank/DDBJ databases">
        <title>Enterovirga sp. isolate from soil.</title>
        <authorList>
            <person name="Chea S."/>
            <person name="Kim D.-U."/>
        </authorList>
    </citation>
    <scope>NUCLEOTIDE SEQUENCE [LARGE SCALE GENOMIC DNA]</scope>
    <source>
        <strain evidence="8 9">DB1703</strain>
    </source>
</reference>
<evidence type="ECO:0000256" key="2">
    <source>
        <dbReference type="ARBA" id="ARBA00008973"/>
    </source>
</evidence>
<dbReference type="Pfam" id="PF03180">
    <property type="entry name" value="Lipoprotein_9"/>
    <property type="match status" value="1"/>
</dbReference>
<dbReference type="InterPro" id="IPR004872">
    <property type="entry name" value="Lipoprotein_NlpA"/>
</dbReference>
<keyword evidence="4" id="KW-0472">Membrane</keyword>
<organism evidence="8 9">
    <name type="scientific">Enterovirga aerilata</name>
    <dbReference type="NCBI Taxonomy" id="2730920"/>
    <lineage>
        <taxon>Bacteria</taxon>
        <taxon>Pseudomonadati</taxon>
        <taxon>Pseudomonadota</taxon>
        <taxon>Alphaproteobacteria</taxon>
        <taxon>Hyphomicrobiales</taxon>
        <taxon>Methylobacteriaceae</taxon>
        <taxon>Enterovirga</taxon>
    </lineage>
</organism>
<dbReference type="Gene3D" id="3.40.190.10">
    <property type="entry name" value="Periplasmic binding protein-like II"/>
    <property type="match status" value="2"/>
</dbReference>
<dbReference type="PANTHER" id="PTHR30429">
    <property type="entry name" value="D-METHIONINE-BINDING LIPOPROTEIN METQ"/>
    <property type="match status" value="1"/>
</dbReference>
<dbReference type="GO" id="GO:0016020">
    <property type="term" value="C:membrane"/>
    <property type="evidence" value="ECO:0007669"/>
    <property type="project" value="UniProtKB-SubCell"/>
</dbReference>
<dbReference type="SUPFAM" id="SSF53850">
    <property type="entry name" value="Periplasmic binding protein-like II"/>
    <property type="match status" value="1"/>
</dbReference>
<keyword evidence="9" id="KW-1185">Reference proteome</keyword>